<proteinExistence type="predicted"/>
<protein>
    <submittedName>
        <fullName evidence="1">Uncharacterized protein</fullName>
    </submittedName>
</protein>
<sequence>METNLKCPKCKGELIDRYDSSIWCKVKKTDLDRFECIGHLIKPMPYPFISQYAMRNRTSSCGYFGLETLGVEYQE</sequence>
<organism evidence="1 2">
    <name type="scientific">Rodentibacter ratti</name>
    <dbReference type="NCBI Taxonomy" id="1906745"/>
    <lineage>
        <taxon>Bacteria</taxon>
        <taxon>Pseudomonadati</taxon>
        <taxon>Pseudomonadota</taxon>
        <taxon>Gammaproteobacteria</taxon>
        <taxon>Pasteurellales</taxon>
        <taxon>Pasteurellaceae</taxon>
        <taxon>Rodentibacter</taxon>
    </lineage>
</organism>
<accession>A0A1V3L6E1</accession>
<evidence type="ECO:0000313" key="1">
    <source>
        <dbReference type="EMBL" id="OOF85108.1"/>
    </source>
</evidence>
<comment type="caution">
    <text evidence="1">The sequence shown here is derived from an EMBL/GenBank/DDBJ whole genome shotgun (WGS) entry which is preliminary data.</text>
</comment>
<name>A0A1V3L6E1_9PAST</name>
<dbReference type="OrthoDB" id="5679306at2"/>
<dbReference type="EMBL" id="MLAI01000024">
    <property type="protein sequence ID" value="OOF85108.1"/>
    <property type="molecule type" value="Genomic_DNA"/>
</dbReference>
<evidence type="ECO:0000313" key="2">
    <source>
        <dbReference type="Proteomes" id="UP000189353"/>
    </source>
</evidence>
<dbReference type="AlphaFoldDB" id="A0A1V3L6E1"/>
<dbReference type="Proteomes" id="UP000189353">
    <property type="component" value="Unassembled WGS sequence"/>
</dbReference>
<gene>
    <name evidence="1" type="ORF">BKG88_09080</name>
</gene>
<reference evidence="1 2" key="1">
    <citation type="submission" date="2016-10" db="EMBL/GenBank/DDBJ databases">
        <title>Rodentibacter gen. nov. and new species.</title>
        <authorList>
            <person name="Christensen H."/>
        </authorList>
    </citation>
    <scope>NUCLEOTIDE SEQUENCE [LARGE SCALE GENOMIC DNA]</scope>
    <source>
        <strain evidence="1 2">Ppn158</strain>
    </source>
</reference>